<feature type="coiled-coil region" evidence="1">
    <location>
        <begin position="454"/>
        <end position="508"/>
    </location>
</feature>
<evidence type="ECO:0000256" key="1">
    <source>
        <dbReference type="SAM" id="Coils"/>
    </source>
</evidence>
<gene>
    <name evidence="2" type="ORF">FWJ25_07140</name>
</gene>
<proteinExistence type="predicted"/>
<organism evidence="2 3">
    <name type="scientific">Marinobacter salinexigens</name>
    <dbReference type="NCBI Taxonomy" id="2919747"/>
    <lineage>
        <taxon>Bacteria</taxon>
        <taxon>Pseudomonadati</taxon>
        <taxon>Pseudomonadota</taxon>
        <taxon>Gammaproteobacteria</taxon>
        <taxon>Pseudomonadales</taxon>
        <taxon>Marinobacteraceae</taxon>
        <taxon>Marinobacter</taxon>
    </lineage>
</organism>
<dbReference type="Pfam" id="PF07793">
    <property type="entry name" value="DUF1631"/>
    <property type="match status" value="2"/>
</dbReference>
<keyword evidence="1" id="KW-0175">Coiled coil</keyword>
<dbReference type="InterPro" id="IPR012434">
    <property type="entry name" value="DUF1631"/>
</dbReference>
<dbReference type="RefSeq" id="WP_149599556.1">
    <property type="nucleotide sequence ID" value="NZ_VTUU01000002.1"/>
</dbReference>
<reference evidence="2 3" key="1">
    <citation type="submission" date="2019-08" db="EMBL/GenBank/DDBJ databases">
        <title>Marinobacter ZYF650 sp. nov., a marine bacterium isolated from seawater of the Mariana trench.</title>
        <authorList>
            <person name="Ahmad W."/>
        </authorList>
    </citation>
    <scope>NUCLEOTIDE SEQUENCE [LARGE SCALE GENOMIC DNA]</scope>
    <source>
        <strain evidence="2 3">ZYF650</strain>
    </source>
</reference>
<evidence type="ECO:0000313" key="2">
    <source>
        <dbReference type="EMBL" id="KAA1175136.1"/>
    </source>
</evidence>
<dbReference type="AlphaFoldDB" id="A0A5B0VKU4"/>
<comment type="caution">
    <text evidence="2">The sequence shown here is derived from an EMBL/GenBank/DDBJ whole genome shotgun (WGS) entry which is preliminary data.</text>
</comment>
<dbReference type="EMBL" id="VTUU01000002">
    <property type="protein sequence ID" value="KAA1175136.1"/>
    <property type="molecule type" value="Genomic_DNA"/>
</dbReference>
<keyword evidence="3" id="KW-1185">Reference proteome</keyword>
<evidence type="ECO:0000313" key="3">
    <source>
        <dbReference type="Proteomes" id="UP000323161"/>
    </source>
</evidence>
<protein>
    <submittedName>
        <fullName evidence="2">DUF1631 domain-containing protein</fullName>
    </submittedName>
</protein>
<name>A0A5B0VKU4_9GAMM</name>
<dbReference type="Proteomes" id="UP000323161">
    <property type="component" value="Unassembled WGS sequence"/>
</dbReference>
<accession>A0A5B0VKU4</accession>
<sequence>MSDNRMNGSPGVTRRALSGKINEVLCGIRIPDLPYPAATPAVESTPDWRPLLLSCWNEQRDERVTHLIRSVNLEWSAQQINAAYLADRIMDVFLKSSGLHPIIARRIARLRFFLAWRMNLDGASAYSPILMEWLDQLQEWRGWSDSGGRSAKHLLDRLDALVIAVSGCFEAEATSSLESFCADWQADTVRRQAQTGRLKQRLLDTERGAARQRRADATARALVGRALQGRNIPPAIADFIFRHWLGLLKQAVLEFGLESASFRHGSKLLEWLVWVGDPSLSDRDRDRLFHVGEQIGDRILDVWRRVFSAELPTSQLSGIEAVMVSRLKGEVPALEPALPPQGEFHWDAGWLEVEKPDTTTISMAEDQWYVEGEGQQEHRRYFFAYLEDTGEILWTNGAGVKLGLQAWSDFTVARREGGLRQLPQPTPFGDVLTDTVGVLCEVAEKQRLQREQAAREARVRAEALRKEKAAAEQARQEEQAAREAELERLRQEAEAQRVADEAAEQERLRIEQKELAQRQVDSIKLGGWIALSDEPPGGDTVRMKLAVRINASRKLVFVDRLGLNRREYLEEALVQEVLGGKARVLGSSAEFDDTLTRVVGRIRVGRNG</sequence>